<feature type="compositionally biased region" description="Acidic residues" evidence="1">
    <location>
        <begin position="1"/>
        <end position="10"/>
    </location>
</feature>
<feature type="region of interest" description="Disordered" evidence="1">
    <location>
        <begin position="1"/>
        <end position="24"/>
    </location>
</feature>
<dbReference type="GO" id="GO:0031624">
    <property type="term" value="F:ubiquitin conjugating enzyme binding"/>
    <property type="evidence" value="ECO:0007669"/>
    <property type="project" value="TreeGrafter"/>
</dbReference>
<dbReference type="GO" id="GO:0043161">
    <property type="term" value="P:proteasome-mediated ubiquitin-dependent protein catabolic process"/>
    <property type="evidence" value="ECO:0007669"/>
    <property type="project" value="TreeGrafter"/>
</dbReference>
<reference evidence="2 3" key="1">
    <citation type="journal article" date="2016" name="DNA Res.">
        <title>The draft genome of MD-2 pineapple using hybrid error correction of long reads.</title>
        <authorList>
            <person name="Redwan R.M."/>
            <person name="Saidin A."/>
            <person name="Kumar S.V."/>
        </authorList>
    </citation>
    <scope>NUCLEOTIDE SEQUENCE [LARGE SCALE GENOMIC DNA]</scope>
    <source>
        <strain evidence="3">cv. MD2</strain>
        <tissue evidence="2">Leaf</tissue>
    </source>
</reference>
<dbReference type="InterPro" id="IPR019193">
    <property type="entry name" value="UBQ-conj_enz_E2-bd_prot"/>
</dbReference>
<dbReference type="GO" id="GO:0030332">
    <property type="term" value="F:cyclin binding"/>
    <property type="evidence" value="ECO:0007669"/>
    <property type="project" value="TreeGrafter"/>
</dbReference>
<dbReference type="GO" id="GO:0005829">
    <property type="term" value="C:cytosol"/>
    <property type="evidence" value="ECO:0007669"/>
    <property type="project" value="TreeGrafter"/>
</dbReference>
<dbReference type="EMBL" id="LSRQ01007720">
    <property type="protein sequence ID" value="OAY64692.1"/>
    <property type="molecule type" value="Genomic_DNA"/>
</dbReference>
<dbReference type="PANTHER" id="PTHR31531">
    <property type="entry name" value="E3 UBIQUITIN-PROTEIN LIGASE E3D FAMILY MEMBER"/>
    <property type="match status" value="1"/>
</dbReference>
<dbReference type="STRING" id="4615.A0A199UIH8"/>
<evidence type="ECO:0000313" key="3">
    <source>
        <dbReference type="Proteomes" id="UP000092600"/>
    </source>
</evidence>
<dbReference type="GO" id="GO:0051865">
    <property type="term" value="P:protein autoubiquitination"/>
    <property type="evidence" value="ECO:0007669"/>
    <property type="project" value="TreeGrafter"/>
</dbReference>
<dbReference type="GO" id="GO:0006513">
    <property type="term" value="P:protein monoubiquitination"/>
    <property type="evidence" value="ECO:0007669"/>
    <property type="project" value="TreeGrafter"/>
</dbReference>
<evidence type="ECO:0000256" key="1">
    <source>
        <dbReference type="SAM" id="MobiDB-lite"/>
    </source>
</evidence>
<dbReference type="GO" id="GO:0005634">
    <property type="term" value="C:nucleus"/>
    <property type="evidence" value="ECO:0007669"/>
    <property type="project" value="TreeGrafter"/>
</dbReference>
<organism evidence="2 3">
    <name type="scientific">Ananas comosus</name>
    <name type="common">Pineapple</name>
    <name type="synonym">Ananas ananas</name>
    <dbReference type="NCBI Taxonomy" id="4615"/>
    <lineage>
        <taxon>Eukaryota</taxon>
        <taxon>Viridiplantae</taxon>
        <taxon>Streptophyta</taxon>
        <taxon>Embryophyta</taxon>
        <taxon>Tracheophyta</taxon>
        <taxon>Spermatophyta</taxon>
        <taxon>Magnoliopsida</taxon>
        <taxon>Liliopsida</taxon>
        <taxon>Poales</taxon>
        <taxon>Bromeliaceae</taxon>
        <taxon>Bromelioideae</taxon>
        <taxon>Ananas</taxon>
    </lineage>
</organism>
<dbReference type="PANTHER" id="PTHR31531:SF2">
    <property type="entry name" value="E3 UBIQUITIN-PROTEIN LIGASE E3D"/>
    <property type="match status" value="1"/>
</dbReference>
<dbReference type="GO" id="GO:0000151">
    <property type="term" value="C:ubiquitin ligase complex"/>
    <property type="evidence" value="ECO:0007669"/>
    <property type="project" value="TreeGrafter"/>
</dbReference>
<name>A0A199UIH8_ANACO</name>
<comment type="caution">
    <text evidence="2">The sequence shown here is derived from an EMBL/GenBank/DDBJ whole genome shotgun (WGS) entry which is preliminary data.</text>
</comment>
<evidence type="ECO:0000313" key="2">
    <source>
        <dbReference type="EMBL" id="OAY64692.1"/>
    </source>
</evidence>
<accession>A0A199UIH8</accession>
<gene>
    <name evidence="2" type="ORF">ACMD2_17648</name>
</gene>
<protein>
    <submittedName>
        <fullName evidence="2">Uncharacterized protein</fullName>
    </submittedName>
</protein>
<dbReference type="GO" id="GO:0061630">
    <property type="term" value="F:ubiquitin protein ligase activity"/>
    <property type="evidence" value="ECO:0007669"/>
    <property type="project" value="TreeGrafter"/>
</dbReference>
<dbReference type="Proteomes" id="UP000092600">
    <property type="component" value="Unassembled WGS sequence"/>
</dbReference>
<dbReference type="GO" id="GO:0000209">
    <property type="term" value="P:protein polyubiquitination"/>
    <property type="evidence" value="ECO:0007669"/>
    <property type="project" value="TreeGrafter"/>
</dbReference>
<feature type="region of interest" description="Disordered" evidence="1">
    <location>
        <begin position="224"/>
        <end position="246"/>
    </location>
</feature>
<sequence length="279" mass="30683">MALHQEEEEATPNPNPSERKKTTTTMTMTMTTTKKQWRFTWETLAHTPTLRLYLFRSPGSTDPLPCCSHLRASLCLVESLLLVSFLDLEAPAPASSAAAVGRQVVLRVPVPRVLIDPGCPVECVAKSDHFEIKLALIVPVDHPLIKEFRGALDSDRDVMGSSDYDQVLLSMNDGGGAVVGLPREGGGLGEIHDQSYVSHDVLGLHDIYLHGLYDYRDQAAPGWLGGTRESTEQHEQPASGTRTAHHEMCASRRRALHSEALRPAPCALGVEAHLFKHWI</sequence>
<proteinExistence type="predicted"/>
<dbReference type="AlphaFoldDB" id="A0A199UIH8"/>